<dbReference type="AlphaFoldDB" id="A0A0D6LZJ3"/>
<dbReference type="InterPro" id="IPR018244">
    <property type="entry name" value="Allrgn_V5/Tpx1_CS"/>
</dbReference>
<dbReference type="CDD" id="cd05380">
    <property type="entry name" value="CAP_euk"/>
    <property type="match status" value="1"/>
</dbReference>
<dbReference type="Proteomes" id="UP000054495">
    <property type="component" value="Unassembled WGS sequence"/>
</dbReference>
<dbReference type="PROSITE" id="PS01009">
    <property type="entry name" value="CRISP_1"/>
    <property type="match status" value="1"/>
</dbReference>
<dbReference type="InterPro" id="IPR035940">
    <property type="entry name" value="CAP_sf"/>
</dbReference>
<feature type="domain" description="SCP" evidence="1">
    <location>
        <begin position="17"/>
        <end position="194"/>
    </location>
</feature>
<organism evidence="2 3">
    <name type="scientific">Ancylostoma ceylanicum</name>
    <dbReference type="NCBI Taxonomy" id="53326"/>
    <lineage>
        <taxon>Eukaryota</taxon>
        <taxon>Metazoa</taxon>
        <taxon>Ecdysozoa</taxon>
        <taxon>Nematoda</taxon>
        <taxon>Chromadorea</taxon>
        <taxon>Rhabditida</taxon>
        <taxon>Rhabditina</taxon>
        <taxon>Rhabditomorpha</taxon>
        <taxon>Strongyloidea</taxon>
        <taxon>Ancylostomatidae</taxon>
        <taxon>Ancylostomatinae</taxon>
        <taxon>Ancylostoma</taxon>
    </lineage>
</organism>
<dbReference type="GO" id="GO:0005576">
    <property type="term" value="C:extracellular region"/>
    <property type="evidence" value="ECO:0007669"/>
    <property type="project" value="InterPro"/>
</dbReference>
<keyword evidence="3" id="KW-1185">Reference proteome</keyword>
<dbReference type="InterPro" id="IPR014044">
    <property type="entry name" value="CAP_dom"/>
</dbReference>
<dbReference type="InterPro" id="IPR001283">
    <property type="entry name" value="CRISP-related"/>
</dbReference>
<protein>
    <submittedName>
        <fullName evidence="2">SCP-like protein</fullName>
    </submittedName>
</protein>
<dbReference type="Pfam" id="PF00188">
    <property type="entry name" value="CAP"/>
    <property type="match status" value="1"/>
</dbReference>
<dbReference type="Gene3D" id="3.40.33.10">
    <property type="entry name" value="CAP"/>
    <property type="match status" value="1"/>
</dbReference>
<evidence type="ECO:0000313" key="3">
    <source>
        <dbReference type="Proteomes" id="UP000054495"/>
    </source>
</evidence>
<reference evidence="2 3" key="1">
    <citation type="submission" date="2013-05" db="EMBL/GenBank/DDBJ databases">
        <title>Draft genome of the parasitic nematode Anyclostoma ceylanicum.</title>
        <authorList>
            <person name="Mitreva M."/>
        </authorList>
    </citation>
    <scope>NUCLEOTIDE SEQUENCE [LARGE SCALE GENOMIC DNA]</scope>
</reference>
<proteinExistence type="predicted"/>
<sequence>MEILSLVRCANNDMSDEVRQKFLDIHNSYRYSLFEKRNALIITNVDIPICRSMVAKGEAKDPVSGKAPPAAKMRKMRYDCDIEASAMHHAKKCKFEHMQTEEVGENIWMTTERKADKLSVAEQASQNWFSELERYGVGNDTRLTWELWNRPGTVIGHYTQMVWQNTYKLGCHVEWCESMTFAVCQYSPMGNIVNRLIYEKGNPCTKDSDCGSDATCSSSEALCIVKA</sequence>
<dbReference type="PRINTS" id="PR00837">
    <property type="entry name" value="V5TPXLIKE"/>
</dbReference>
<dbReference type="EMBL" id="KE125009">
    <property type="protein sequence ID" value="EPB73042.1"/>
    <property type="molecule type" value="Genomic_DNA"/>
</dbReference>
<name>A0A0D6LZJ3_9BILA</name>
<dbReference type="SMART" id="SM00198">
    <property type="entry name" value="SCP"/>
    <property type="match status" value="1"/>
</dbReference>
<evidence type="ECO:0000313" key="2">
    <source>
        <dbReference type="EMBL" id="EPB73042.1"/>
    </source>
</evidence>
<gene>
    <name evidence="2" type="ORF">ANCCEY_07852</name>
</gene>
<accession>A0A0D6LZJ3</accession>
<evidence type="ECO:0000259" key="1">
    <source>
        <dbReference type="SMART" id="SM00198"/>
    </source>
</evidence>
<dbReference type="PANTHER" id="PTHR10334">
    <property type="entry name" value="CYSTEINE-RICH SECRETORY PROTEIN-RELATED"/>
    <property type="match status" value="1"/>
</dbReference>
<dbReference type="SUPFAM" id="SSF55797">
    <property type="entry name" value="PR-1-like"/>
    <property type="match status" value="1"/>
</dbReference>